<dbReference type="GO" id="GO:0006094">
    <property type="term" value="P:gluconeogenesis"/>
    <property type="evidence" value="ECO:0007669"/>
    <property type="project" value="UniProtKB-UniPathway"/>
</dbReference>
<evidence type="ECO:0000256" key="8">
    <source>
        <dbReference type="ARBA" id="ARBA00022741"/>
    </source>
</evidence>
<keyword evidence="10" id="KW-0067">ATP-binding</keyword>
<dbReference type="Gene3D" id="3.40.50.80">
    <property type="entry name" value="Nucleotide-binding domain of ferredoxin-NADP reductase (FNR) module"/>
    <property type="match status" value="1"/>
</dbReference>
<evidence type="ECO:0000256" key="12">
    <source>
        <dbReference type="ARBA" id="ARBA00023002"/>
    </source>
</evidence>
<comment type="pathway">
    <text evidence="3">Carbohydrate biosynthesis; gluconeogenesis.</text>
</comment>
<dbReference type="InterPro" id="IPR013112">
    <property type="entry name" value="FAD-bd_8"/>
</dbReference>
<dbReference type="GO" id="GO:0008986">
    <property type="term" value="F:pyruvate, water dikinase activity"/>
    <property type="evidence" value="ECO:0007669"/>
    <property type="project" value="UniProtKB-EC"/>
</dbReference>
<sequence>MHEFIGVLNADTTKKSSCYFGSDEMTYRTTARDSMDMDMDAASKQGTSNMRAQAKKLKAELSGHNFVLGNDVLNYSTTSATSFKYESESALAAQGTLIKEVKADLRKEHFNFGNEVVQYETDAQRSMKNGEITPARLGEMKHDAKAAQDLKIKLLATSVVIGDDPTYMRCPSMALARGMSVRKSLDTHETCVSSCVETLKTMEPSLLKPEVVAQLSAGAGDRSAFVLGAGEVLATETALTGGKGSSLAILNAIAGVAVPTFFCVTTAAYRAHFSTAESEALLAGLQALSDGFRPSAGSPSKRSELENAAEANGMAELFAKAAELRAHIAASPLSDAAEAAVGAALAAASLAERPVAVRSSATSEDGAEASFAGQHDTFLYQRGLGAVVASVKACWASAFTDRAVEYRHRHGVPHAGTVMAVVVQDMVESTVAGTAFSVELNTGFPAAQVAASYGLGEAVVSGEVTSDEWLFDRSKLACIKRVLGSKKCEYVPRRGASGCDKVAVEERRRARFCMDLDTARRVAAATLKVRAVYEQLFGYDDVDTEFAVSGADTVLHLQSRPVVALGAKEILTVDRRAARSRVVAKGSYSLLGAVAGTCRVIRNFEDLISGKASIRPDDVVVTAKTSNYWNQYLTSLRGIVTEDGSPTAHPMLIGRERRLAVLCGVPGVVDKLAKLDGRPVTLDGLTKAVYAGHLELHSASRFELEGEFRVQAPTPPKKDSDVLAFLKSYGRCRFADDDVWIHNPNSPLSPWFAALRTSVYPARAALLEAALGANAPKPDVFCGDFRIFEDGVVADKFVPIEDTLRAFQNVGLAECRQYHDAVDDAGRRYHRACAAFAAAPSVATWRAYAAAFAPLHAALWLSFFWRMHVKQLSSALAADHGVAHVHYDEMLTLAHDELGKHDEDARFTNELVDLADELRHECLSGAEQLAHAREGSVSHEAKHLEAVRALAAKDPAVAAKLRGIAARYRVLKDTDVGREPPYAAVLEKVTEAIEQGACRAHDHADDAIVEYYPEAPAVHEAAKQATYARTQNSNAHHWKWRGTALVRLGLKQVADALELDFADLVTSAASLEDVEKRVAAYERWLETAPMSARTTHANALFASFGLANTTRDGGSAFDLHALPPPRDADSTVRAKLETAVEAGARLYGDDEVRPADKVAEFPGFSPPETPGAARRAIEESAKEEWRAFAVVAAVSAICVLYNIVTVFMPKPVGLVETSGRHAGAVGCEIRATICAADALQMSCLALSRISAYAMYPSLVLLFVTKAHGLRTFLGRSCLAVWVPFHDLHALHAACGRAVGVCALIHGVGHVARWAIRGDSRFLYAHVTGRTGVLALLAAPVVVLPMAWGRLRKKVRYEVRKGLHTAGALAMGIAVALHAPKSVVAYVVGPALAVYAADVLYQRGVQLSFENPPGFRADAVGYVYVMIPWIAKDQWHAFSLYQSPEHPGYSSVCVSAVGDWTRKLHAEVTFDTVRPCYVTGPFTSPYATASNFDNLVLVASGIGITPAINILAAAKETRRCNLLWMCRDASLVEFYLSAVEFDDDGYTVVYYTGKRELCVDTSRLPARVLVFAKRPNLPRAIQGLIHAIETGTGLPEDAVQASEEAKARASDAHRRQSEPGDAPMDRFAAAVRAALRADGRDDVVDRFVLAGGAKGVGPDALAAVAARHGADLSEADAARVAAELPSREALGAFVHAHANAMGHAPSLAEFDVHGESPDSLREEFSQSHESSKNSVSAADIFGEAGVDVDREAFFDACGARLSRWEILYCGGAQPVVDALTKFSREFFISFRKEKFDCRCEPGNGLPNDGSHNLLHVSSSRVAPVEDDGDAGAAAVRLRNDAAVERRLRALEEREAAVLRREAAVLQRETDARQRETDAREREKSASLREADARRVGAAAAPKAEETEDPLSNAVKIVDAYQNSGGEVPLGVHVLEVTALQQAVTLLRNNGDRFHHQLKELKQREETVLRDWKGTFREMDLRKAQKSLDKAMGESREQEQALVEQFNEMRDAGVERFVPLLLHTVEKFDARYERAANAPGGEAALRGIEALVKPFRRSKPEIHQKPPCAEEVNSQATLMRLLTRAVAAAPELRRLADDCVRAVRASLPDAHVEVVPSPQPVKSIRRCLQKTQCDYGGDYTRISDYVRCTILCDRLVEVRDALAWLLEARADRFEVIRVKDRITRSWDPELSGGNRDVMVNGRLALGRDHDFVVEIQLHVRSLFELKGDLHVLYEGARILGAMEATTTTHDGVLSDDALARARRGIIRKLVVKHTIVSEDQRRDVAKLLTTEPCALLECNLYRATDATGAEPAFRGWSLAALALPDPTLGPTAPACRRLRVLDLCGLGLTGNVPPGIGELRSLEWLNLQENELAGALPAALGTLPRLKRFSVHTNQLSGELPDFSRASNLEKFSAHTNRFVGAIPEHWSRTLKDFKVHRNALTGPCPDFGACTKLKAVWAFQNALDPETPATLMKLASCDVLIRDPVEAERAAVDAQAGGGPVFRRLRGEPGISIRADAARPDRRRFFLGSVLGADGAVATSGVAYYEVALHTDDPKSFEVGFAGPAFERSDAEVVTSLHDDPHAWAATPSAKKGDTVRLAALLDAGIVGYAVNDGPWRLVARSGAIARDGAFPLFAASGGAVLGFRAAAPFAHATPDAAVVDALKLEVEKSDRAEEAIAHSQRIHDEQDARALMASGSARVVDINGQKVLM</sequence>
<dbReference type="InterPro" id="IPR017938">
    <property type="entry name" value="Riboflavin_synthase-like_b-brl"/>
</dbReference>
<dbReference type="GO" id="GO:0016491">
    <property type="term" value="F:oxidoreductase activity"/>
    <property type="evidence" value="ECO:0007669"/>
    <property type="project" value="UniProtKB-KW"/>
</dbReference>
<dbReference type="InterPro" id="IPR032675">
    <property type="entry name" value="LRR_dom_sf"/>
</dbReference>
<dbReference type="Proteomes" id="UP000002729">
    <property type="component" value="Unassembled WGS sequence"/>
</dbReference>
<keyword evidence="12" id="KW-0560">Oxidoreductase</keyword>
<keyword evidence="11" id="KW-0460">Magnesium</keyword>
<dbReference type="SUPFAM" id="SSF52343">
    <property type="entry name" value="Ferredoxin reductase-like, C-terminal NADP-linked domain"/>
    <property type="match status" value="1"/>
</dbReference>
<feature type="domain" description="Pyruvate phosphate dikinase AMP/ATP-binding" evidence="17">
    <location>
        <begin position="239"/>
        <end position="567"/>
    </location>
</feature>
<comment type="catalytic activity">
    <reaction evidence="14">
        <text>pyruvate + ATP + H2O = phosphoenolpyruvate + AMP + phosphate + 2 H(+)</text>
        <dbReference type="Rhea" id="RHEA:11364"/>
        <dbReference type="ChEBI" id="CHEBI:15361"/>
        <dbReference type="ChEBI" id="CHEBI:15377"/>
        <dbReference type="ChEBI" id="CHEBI:15378"/>
        <dbReference type="ChEBI" id="CHEBI:30616"/>
        <dbReference type="ChEBI" id="CHEBI:43474"/>
        <dbReference type="ChEBI" id="CHEBI:58702"/>
        <dbReference type="ChEBI" id="CHEBI:456215"/>
        <dbReference type="EC" id="2.7.9.2"/>
    </reaction>
</comment>
<dbReference type="Pfam" id="PF01326">
    <property type="entry name" value="PPDK_N"/>
    <property type="match status" value="1"/>
</dbReference>
<evidence type="ECO:0000256" key="11">
    <source>
        <dbReference type="ARBA" id="ARBA00022842"/>
    </source>
</evidence>
<dbReference type="InterPro" id="IPR006319">
    <property type="entry name" value="PEP_synth"/>
</dbReference>
<comment type="function">
    <text evidence="2">Catalyzes the phosphorylation of pyruvate to phosphoenolpyruvate.</text>
</comment>
<dbReference type="eggNOG" id="KOG0039">
    <property type="taxonomic scope" value="Eukaryota"/>
</dbReference>
<protein>
    <recommendedName>
        <fullName evidence="5">pyruvate, water dikinase</fullName>
        <ecNumber evidence="5">2.7.9.2</ecNumber>
    </recommendedName>
    <alternativeName>
        <fullName evidence="13">Pyruvate, water dikinase</fullName>
    </alternativeName>
</protein>
<evidence type="ECO:0000259" key="17">
    <source>
        <dbReference type="Pfam" id="PF01326"/>
    </source>
</evidence>
<feature type="region of interest" description="Disordered" evidence="15">
    <location>
        <begin position="1601"/>
        <end position="1622"/>
    </location>
</feature>
<evidence type="ECO:0000313" key="21">
    <source>
        <dbReference type="Proteomes" id="UP000002729"/>
    </source>
</evidence>
<dbReference type="Pfam" id="PF00391">
    <property type="entry name" value="PEP-utilizers"/>
    <property type="match status" value="1"/>
</dbReference>
<feature type="compositionally biased region" description="Basic and acidic residues" evidence="15">
    <location>
        <begin position="1865"/>
        <end position="1893"/>
    </location>
</feature>
<reference evidence="20 21" key="1">
    <citation type="journal article" date="2011" name="Proc. Natl. Acad. Sci. U.S.A.">
        <title>Niche of harmful alga Aureococcus anophagefferens revealed through ecogenomics.</title>
        <authorList>
            <person name="Gobler C.J."/>
            <person name="Berry D.L."/>
            <person name="Dyhrman S.T."/>
            <person name="Wilhelm S.W."/>
            <person name="Salamov A."/>
            <person name="Lobanov A.V."/>
            <person name="Zhang Y."/>
            <person name="Collier J.L."/>
            <person name="Wurch L.L."/>
            <person name="Kustka A.B."/>
            <person name="Dill B.D."/>
            <person name="Shah M."/>
            <person name="VerBerkmoes N.C."/>
            <person name="Kuo A."/>
            <person name="Terry A."/>
            <person name="Pangilinan J."/>
            <person name="Lindquist E.A."/>
            <person name="Lucas S."/>
            <person name="Paulsen I.T."/>
            <person name="Hattenrath-Lehmann T.K."/>
            <person name="Talmage S.C."/>
            <person name="Walker E.A."/>
            <person name="Koch F."/>
            <person name="Burson A.M."/>
            <person name="Marcoval M.A."/>
            <person name="Tang Y.Z."/>
            <person name="Lecleir G.R."/>
            <person name="Coyne K.J."/>
            <person name="Berg G.M."/>
            <person name="Bertrand E.M."/>
            <person name="Saito M.A."/>
            <person name="Gladyshev V.N."/>
            <person name="Grigoriev I.V."/>
        </authorList>
    </citation>
    <scope>NUCLEOTIDE SEQUENCE [LARGE SCALE GENOMIC DNA]</scope>
    <source>
        <strain evidence="21">CCMP 1984</strain>
    </source>
</reference>
<evidence type="ECO:0000256" key="4">
    <source>
        <dbReference type="ARBA" id="ARBA00007837"/>
    </source>
</evidence>
<evidence type="ECO:0000259" key="16">
    <source>
        <dbReference type="Pfam" id="PF00391"/>
    </source>
</evidence>
<dbReference type="InParanoid" id="F0Y7Y3"/>
<dbReference type="Pfam" id="PF08030">
    <property type="entry name" value="NAD_binding_6"/>
    <property type="match status" value="1"/>
</dbReference>
<feature type="domain" description="FAD-binding 8" evidence="18">
    <location>
        <begin position="1401"/>
        <end position="1468"/>
    </location>
</feature>
<dbReference type="InterPro" id="IPR013815">
    <property type="entry name" value="ATP_grasp_subdomain_1"/>
</dbReference>
<keyword evidence="6" id="KW-0808">Transferase</keyword>
<evidence type="ECO:0000256" key="9">
    <source>
        <dbReference type="ARBA" id="ARBA00022777"/>
    </source>
</evidence>
<evidence type="ECO:0000256" key="14">
    <source>
        <dbReference type="ARBA" id="ARBA00047700"/>
    </source>
</evidence>
<evidence type="ECO:0000256" key="6">
    <source>
        <dbReference type="ARBA" id="ARBA00022679"/>
    </source>
</evidence>
<dbReference type="GO" id="GO:0005524">
    <property type="term" value="F:ATP binding"/>
    <property type="evidence" value="ECO:0007669"/>
    <property type="project" value="UniProtKB-KW"/>
</dbReference>
<dbReference type="InterPro" id="IPR002192">
    <property type="entry name" value="PPDK_AMP/ATP-bd"/>
</dbReference>
<evidence type="ECO:0000259" key="18">
    <source>
        <dbReference type="Pfam" id="PF08022"/>
    </source>
</evidence>
<dbReference type="GeneID" id="20224521"/>
<accession>F0Y7Y3</accession>
<keyword evidence="7" id="KW-0479">Metal-binding</keyword>
<organism evidence="21">
    <name type="scientific">Aureococcus anophagefferens</name>
    <name type="common">Harmful bloom alga</name>
    <dbReference type="NCBI Taxonomy" id="44056"/>
    <lineage>
        <taxon>Eukaryota</taxon>
        <taxon>Sar</taxon>
        <taxon>Stramenopiles</taxon>
        <taxon>Ochrophyta</taxon>
        <taxon>Pelagophyceae</taxon>
        <taxon>Pelagomonadales</taxon>
        <taxon>Pelagomonadaceae</taxon>
        <taxon>Aureococcus</taxon>
    </lineage>
</organism>
<evidence type="ECO:0000256" key="10">
    <source>
        <dbReference type="ARBA" id="ARBA00022840"/>
    </source>
</evidence>
<gene>
    <name evidence="20" type="ORF">AURANDRAFT_63827</name>
</gene>
<evidence type="ECO:0000256" key="7">
    <source>
        <dbReference type="ARBA" id="ARBA00022723"/>
    </source>
</evidence>
<proteinExistence type="inferred from homology"/>
<feature type="region of interest" description="Disordered" evidence="15">
    <location>
        <begin position="1865"/>
        <end position="1907"/>
    </location>
</feature>
<dbReference type="Gene3D" id="3.80.10.10">
    <property type="entry name" value="Ribonuclease Inhibitor"/>
    <property type="match status" value="1"/>
</dbReference>
<feature type="domain" description="PEP-utilising enzyme mobile" evidence="16">
    <location>
        <begin position="615"/>
        <end position="685"/>
    </location>
</feature>
<evidence type="ECO:0000259" key="19">
    <source>
        <dbReference type="Pfam" id="PF08030"/>
    </source>
</evidence>
<dbReference type="InterPro" id="IPR013121">
    <property type="entry name" value="Fe_red_NAD-bd_6"/>
</dbReference>
<evidence type="ECO:0000256" key="15">
    <source>
        <dbReference type="SAM" id="MobiDB-lite"/>
    </source>
</evidence>
<evidence type="ECO:0000256" key="3">
    <source>
        <dbReference type="ARBA" id="ARBA00004742"/>
    </source>
</evidence>
<dbReference type="Pfam" id="PF08022">
    <property type="entry name" value="FAD_binding_8"/>
    <property type="match status" value="1"/>
</dbReference>
<keyword evidence="21" id="KW-1185">Reference proteome</keyword>
<evidence type="ECO:0000313" key="20">
    <source>
        <dbReference type="EMBL" id="EGB08810.1"/>
    </source>
</evidence>
<dbReference type="EC" id="2.7.9.2" evidence="5"/>
<evidence type="ECO:0000256" key="13">
    <source>
        <dbReference type="ARBA" id="ARBA00033470"/>
    </source>
</evidence>
<name>F0Y7Y3_AURAN</name>
<dbReference type="InterPro" id="IPR008279">
    <property type="entry name" value="PEP-util_enz_mobile_dom"/>
</dbReference>
<dbReference type="PANTHER" id="PTHR43030:SF1">
    <property type="entry name" value="PHOSPHOENOLPYRUVATE SYNTHASE"/>
    <property type="match status" value="1"/>
</dbReference>
<dbReference type="Gene3D" id="3.30.1490.20">
    <property type="entry name" value="ATP-grasp fold, A domain"/>
    <property type="match status" value="1"/>
</dbReference>
<dbReference type="CDD" id="cd06186">
    <property type="entry name" value="NOX_Duox_like_FAD_NADP"/>
    <property type="match status" value="1"/>
</dbReference>
<dbReference type="GO" id="GO:0046872">
    <property type="term" value="F:metal ion binding"/>
    <property type="evidence" value="ECO:0007669"/>
    <property type="project" value="UniProtKB-KW"/>
</dbReference>
<dbReference type="UniPathway" id="UPA00138"/>
<comment type="similarity">
    <text evidence="4">Belongs to the PEP-utilizing enzyme family.</text>
</comment>
<dbReference type="SUPFAM" id="SSF56059">
    <property type="entry name" value="Glutathione synthetase ATP-binding domain-like"/>
    <property type="match status" value="1"/>
</dbReference>
<keyword evidence="9" id="KW-0418">Kinase</keyword>
<dbReference type="EMBL" id="GL833127">
    <property type="protein sequence ID" value="EGB08810.1"/>
    <property type="molecule type" value="Genomic_DNA"/>
</dbReference>
<dbReference type="Gene3D" id="3.50.30.10">
    <property type="entry name" value="Phosphohistidine domain"/>
    <property type="match status" value="1"/>
</dbReference>
<feature type="compositionally biased region" description="Basic and acidic residues" evidence="15">
    <location>
        <begin position="1602"/>
        <end position="1617"/>
    </location>
</feature>
<evidence type="ECO:0000256" key="2">
    <source>
        <dbReference type="ARBA" id="ARBA00002988"/>
    </source>
</evidence>
<feature type="domain" description="Ferric reductase NAD binding" evidence="19">
    <location>
        <begin position="1491"/>
        <end position="1552"/>
    </location>
</feature>
<dbReference type="InterPro" id="IPR039261">
    <property type="entry name" value="FNR_nucleotide-bd"/>
</dbReference>
<dbReference type="KEGG" id="aaf:AURANDRAFT_63827"/>
<dbReference type="RefSeq" id="XP_009036789.1">
    <property type="nucleotide sequence ID" value="XM_009038541.1"/>
</dbReference>
<comment type="cofactor">
    <cofactor evidence="1">
        <name>Mg(2+)</name>
        <dbReference type="ChEBI" id="CHEBI:18420"/>
    </cofactor>
</comment>
<dbReference type="Gene3D" id="3.30.470.20">
    <property type="entry name" value="ATP-grasp fold, B domain"/>
    <property type="match status" value="1"/>
</dbReference>
<dbReference type="SUPFAM" id="SSF63380">
    <property type="entry name" value="Riboflavin synthase domain-like"/>
    <property type="match status" value="1"/>
</dbReference>
<evidence type="ECO:0000256" key="1">
    <source>
        <dbReference type="ARBA" id="ARBA00001946"/>
    </source>
</evidence>
<evidence type="ECO:0000256" key="5">
    <source>
        <dbReference type="ARBA" id="ARBA00011996"/>
    </source>
</evidence>
<dbReference type="SUPFAM" id="SSF52058">
    <property type="entry name" value="L domain-like"/>
    <property type="match status" value="1"/>
</dbReference>
<dbReference type="InterPro" id="IPR036637">
    <property type="entry name" value="Phosphohistidine_dom_sf"/>
</dbReference>
<dbReference type="SUPFAM" id="SSF52009">
    <property type="entry name" value="Phosphohistidine domain"/>
    <property type="match status" value="1"/>
</dbReference>
<dbReference type="OrthoDB" id="48134at2759"/>
<dbReference type="PANTHER" id="PTHR43030">
    <property type="entry name" value="PHOSPHOENOLPYRUVATE SYNTHASE"/>
    <property type="match status" value="1"/>
</dbReference>
<keyword evidence="8" id="KW-0547">Nucleotide-binding</keyword>